<protein>
    <submittedName>
        <fullName evidence="9">Undecaprenyl-phosphate glucose phosphotransferase</fullName>
    </submittedName>
</protein>
<keyword evidence="10" id="KW-1185">Reference proteome</keyword>
<comment type="caution">
    <text evidence="9">The sequence shown here is derived from an EMBL/GenBank/DDBJ whole genome shotgun (WGS) entry which is preliminary data.</text>
</comment>
<keyword evidence="3 9" id="KW-0808">Transferase</keyword>
<feature type="transmembrane region" description="Helical" evidence="7">
    <location>
        <begin position="42"/>
        <end position="65"/>
    </location>
</feature>
<gene>
    <name evidence="9" type="ORF">DU508_22625</name>
</gene>
<evidence type="ECO:0000256" key="1">
    <source>
        <dbReference type="ARBA" id="ARBA00004141"/>
    </source>
</evidence>
<evidence type="ECO:0000256" key="3">
    <source>
        <dbReference type="ARBA" id="ARBA00022679"/>
    </source>
</evidence>
<organism evidence="9 10">
    <name type="scientific">Pedobacter chinensis</name>
    <dbReference type="NCBI Taxonomy" id="2282421"/>
    <lineage>
        <taxon>Bacteria</taxon>
        <taxon>Pseudomonadati</taxon>
        <taxon>Bacteroidota</taxon>
        <taxon>Sphingobacteriia</taxon>
        <taxon>Sphingobacteriales</taxon>
        <taxon>Sphingobacteriaceae</taxon>
        <taxon>Pedobacter</taxon>
    </lineage>
</organism>
<name>A0A369PSN1_9SPHI</name>
<proteinExistence type="inferred from homology"/>
<dbReference type="Proteomes" id="UP000253961">
    <property type="component" value="Unassembled WGS sequence"/>
</dbReference>
<sequence length="468" mass="54419">MKSRHVFIFITILTIFDALAINCSFAIIFFSGLLKDTNLGGAAQFLILINLTWMISAIVNGAYTFKNVQKLEVLYKKGAFTFILHIVLLTLIAYLFLPQLNITPPLIYVFSLELIAVSGIRFMTYVFERYYLKMDMFKKNIAIIGNHDLGTRLEKFFLTNRLTVNFRGSFKNLNEEVLIDEQPIHRLQTSIRYAIENHLDEVYTTEFPEQCVELDEVIALAEKHCVRVKFVTSFIKYKREEEDFKNSNYRLSSYYDGIPILVNRREPLTKLRNRIIKRGFDVLFSLAVIVFVLSWLFPLLVLLILIESRGNPIFMQLRSGRDNKPFYCFKFRSMRINADSNTQQAARNDPRVTKIGSFMRKTSLDELPQFFNVLLGEMSVVGPRPHMLKHTEEYSQIIDQYMVRQFLKPGITGQAQVNGFRGETKETEQMLGRVKHDISYMENWTLLQDFKIITKTITNVLGGEENAF</sequence>
<dbReference type="PANTHER" id="PTHR30576">
    <property type="entry name" value="COLANIC BIOSYNTHESIS UDP-GLUCOSE LIPID CARRIER TRANSFERASE"/>
    <property type="match status" value="1"/>
</dbReference>
<dbReference type="InterPro" id="IPR003362">
    <property type="entry name" value="Bact_transf"/>
</dbReference>
<evidence type="ECO:0000256" key="5">
    <source>
        <dbReference type="ARBA" id="ARBA00022989"/>
    </source>
</evidence>
<evidence type="ECO:0000256" key="7">
    <source>
        <dbReference type="SAM" id="Phobius"/>
    </source>
</evidence>
<comment type="similarity">
    <text evidence="2">Belongs to the bacterial sugar transferase family.</text>
</comment>
<dbReference type="OrthoDB" id="9808602at2"/>
<dbReference type="Pfam" id="PF02397">
    <property type="entry name" value="Bac_transf"/>
    <property type="match status" value="1"/>
</dbReference>
<keyword evidence="5 7" id="KW-1133">Transmembrane helix</keyword>
<dbReference type="PANTHER" id="PTHR30576:SF0">
    <property type="entry name" value="UNDECAPRENYL-PHOSPHATE N-ACETYLGALACTOSAMINYL 1-PHOSPHATE TRANSFERASE-RELATED"/>
    <property type="match status" value="1"/>
</dbReference>
<dbReference type="GO" id="GO:0016780">
    <property type="term" value="F:phosphotransferase activity, for other substituted phosphate groups"/>
    <property type="evidence" value="ECO:0007669"/>
    <property type="project" value="TreeGrafter"/>
</dbReference>
<reference evidence="9 10" key="1">
    <citation type="submission" date="2018-07" db="EMBL/GenBank/DDBJ databases">
        <title>Pedobacter sp. nov., isolated from soil.</title>
        <authorList>
            <person name="Zhou L.Y."/>
            <person name="Du Z.J."/>
        </authorList>
    </citation>
    <scope>NUCLEOTIDE SEQUENCE [LARGE SCALE GENOMIC DNA]</scope>
    <source>
        <strain evidence="9 10">JDX94</strain>
    </source>
</reference>
<dbReference type="NCBIfam" id="TIGR03025">
    <property type="entry name" value="EPS_sugtrans"/>
    <property type="match status" value="1"/>
</dbReference>
<evidence type="ECO:0000256" key="2">
    <source>
        <dbReference type="ARBA" id="ARBA00006464"/>
    </source>
</evidence>
<keyword evidence="4 7" id="KW-0812">Transmembrane</keyword>
<evidence type="ECO:0000256" key="4">
    <source>
        <dbReference type="ARBA" id="ARBA00022692"/>
    </source>
</evidence>
<evidence type="ECO:0000313" key="10">
    <source>
        <dbReference type="Proteomes" id="UP000253961"/>
    </source>
</evidence>
<comment type="subcellular location">
    <subcellularLocation>
        <location evidence="1">Membrane</location>
        <topology evidence="1">Multi-pass membrane protein</topology>
    </subcellularLocation>
</comment>
<dbReference type="GO" id="GO:0016020">
    <property type="term" value="C:membrane"/>
    <property type="evidence" value="ECO:0007669"/>
    <property type="project" value="UniProtKB-SubCell"/>
</dbReference>
<dbReference type="AlphaFoldDB" id="A0A369PSN1"/>
<dbReference type="RefSeq" id="WP_115404944.1">
    <property type="nucleotide sequence ID" value="NZ_QPKV01000015.1"/>
</dbReference>
<feature type="transmembrane region" description="Helical" evidence="7">
    <location>
        <begin position="282"/>
        <end position="306"/>
    </location>
</feature>
<evidence type="ECO:0000313" key="9">
    <source>
        <dbReference type="EMBL" id="RDC54285.1"/>
    </source>
</evidence>
<feature type="transmembrane region" description="Helical" evidence="7">
    <location>
        <begin position="106"/>
        <end position="127"/>
    </location>
</feature>
<evidence type="ECO:0000259" key="8">
    <source>
        <dbReference type="Pfam" id="PF02397"/>
    </source>
</evidence>
<feature type="transmembrane region" description="Helical" evidence="7">
    <location>
        <begin position="77"/>
        <end position="100"/>
    </location>
</feature>
<feature type="domain" description="Bacterial sugar transferase" evidence="8">
    <location>
        <begin position="277"/>
        <end position="461"/>
    </location>
</feature>
<feature type="transmembrane region" description="Helical" evidence="7">
    <location>
        <begin position="7"/>
        <end position="30"/>
    </location>
</feature>
<dbReference type="EMBL" id="QPKV01000015">
    <property type="protein sequence ID" value="RDC54285.1"/>
    <property type="molecule type" value="Genomic_DNA"/>
</dbReference>
<evidence type="ECO:0000256" key="6">
    <source>
        <dbReference type="ARBA" id="ARBA00023136"/>
    </source>
</evidence>
<keyword evidence="6 7" id="KW-0472">Membrane</keyword>
<accession>A0A369PSN1</accession>
<dbReference type="InterPro" id="IPR017475">
    <property type="entry name" value="EPS_sugar_tfrase"/>
</dbReference>